<dbReference type="PRINTS" id="PR00344">
    <property type="entry name" value="BCTRLSENSOR"/>
</dbReference>
<reference evidence="12" key="1">
    <citation type="submission" date="2010-08" db="EMBL/GenBank/DDBJ databases">
        <title>Genome sequence of Parvularcula bermudensis HTCC2503.</title>
        <authorList>
            <person name="Kang D.-M."/>
            <person name="Oh H.-M."/>
            <person name="Cho J.-C."/>
        </authorList>
    </citation>
    <scope>NUCLEOTIDE SEQUENCE [LARGE SCALE GENOMIC DNA]</scope>
    <source>
        <strain evidence="12">ATCC BAA-594 / HTCC2503 / KCTC 12087</strain>
    </source>
</reference>
<keyword evidence="7" id="KW-0175">Coiled coil</keyword>
<dbReference type="GO" id="GO:0005886">
    <property type="term" value="C:plasma membrane"/>
    <property type="evidence" value="ECO:0007669"/>
    <property type="project" value="TreeGrafter"/>
</dbReference>
<comment type="catalytic activity">
    <reaction evidence="1">
        <text>ATP + protein L-histidine = ADP + protein N-phospho-L-histidine.</text>
        <dbReference type="EC" id="2.7.13.3"/>
    </reaction>
</comment>
<dbReference type="FunFam" id="1.10.287.130:FF:000001">
    <property type="entry name" value="Two-component sensor histidine kinase"/>
    <property type="match status" value="1"/>
</dbReference>
<proteinExistence type="predicted"/>
<dbReference type="Gene3D" id="3.30.565.10">
    <property type="entry name" value="Histidine kinase-like ATPase, C-terminal domain"/>
    <property type="match status" value="1"/>
</dbReference>
<evidence type="ECO:0000256" key="8">
    <source>
        <dbReference type="SAM" id="Phobius"/>
    </source>
</evidence>
<gene>
    <name evidence="11" type="ordered locus">PB2503_08164</name>
</gene>
<dbReference type="PROSITE" id="PS50112">
    <property type="entry name" value="PAS"/>
    <property type="match status" value="1"/>
</dbReference>
<evidence type="ECO:0000313" key="11">
    <source>
        <dbReference type="EMBL" id="ADM09688.1"/>
    </source>
</evidence>
<keyword evidence="3" id="KW-0597">Phosphoprotein</keyword>
<dbReference type="AlphaFoldDB" id="E0TIA4"/>
<feature type="coiled-coil region" evidence="7">
    <location>
        <begin position="454"/>
        <end position="491"/>
    </location>
</feature>
<feature type="domain" description="Histidine kinase" evidence="9">
    <location>
        <begin position="498"/>
        <end position="717"/>
    </location>
</feature>
<dbReference type="SUPFAM" id="SSF55874">
    <property type="entry name" value="ATPase domain of HSP90 chaperone/DNA topoisomerase II/histidine kinase"/>
    <property type="match status" value="1"/>
</dbReference>
<dbReference type="KEGG" id="pbr:PB2503_08164"/>
<dbReference type="OrthoDB" id="9801651at2"/>
<dbReference type="InterPro" id="IPR003661">
    <property type="entry name" value="HisK_dim/P_dom"/>
</dbReference>
<sequence>MVRLLPFDLGARFGQRPAATGPRPASNLGRIAAAAFLLTGVSVGALLTAAVTDHRTAARERGLNLGLRSLASLDALEEAAPIAFGPNRPVSEPVADLLAYNAPSGGLMMIVDRNLRQVSAFGEVDAPYFALDRLEALPPQGDVVTLIDGNGGRWAATARALTPDQVLVAAQPVPLIPFALWAPYLSVGVGIAGLCWALMAMAIRTRHTEAISEGERRHLLSRILGPERAGIGIWRRENTGVVLPAATRAALGFTRQNVTMPTDDLEGFIHQADTPVAHRFFFADDIGGGDLVLRCRTVEGTYARVLFRTTSDAEGMGIAVPLGDSGLADPQASQEVDRLRETVEALPQAFLLWDQNERLLAWNAPFLSLFGIDRGAVAEGIDAGALMALASADLCPLLAHFTPPTDDDQAVEAVFPNEQFVRVVRTKTVGGGWVCVAHDVSDAKIEAEQRARNERELQHTVEVLKRNREDLREAVRRYETEKLNAQEANRAKSEFLANMSHELRTPLNAINGFSELMKEELFGPLGHKKYVEYIKDIHASGSHLLNLIDDILDLSKLEAGKLDLDLCQVDLDRLLKESLRLVEMQMREASLEFRSLTDHIPSVWADPRAVKQVILNVLSNAQKFTPQGGAVTVTTLVDLTTVTILIADTGIGMTPEQLEKLGQPFELADDHFSRASRGTGLGLALSKSLMEAQNGLLAVTSEPRRGTVAAICLPRGADSMVSLPSLLEGRARILTRRPAPQARSTATDQSSVAS</sequence>
<dbReference type="Pfam" id="PF00512">
    <property type="entry name" value="HisKA"/>
    <property type="match status" value="1"/>
</dbReference>
<evidence type="ECO:0000256" key="5">
    <source>
        <dbReference type="ARBA" id="ARBA00022777"/>
    </source>
</evidence>
<keyword evidence="8" id="KW-0472">Membrane</keyword>
<dbReference type="CDD" id="cd00082">
    <property type="entry name" value="HisKA"/>
    <property type="match status" value="1"/>
</dbReference>
<evidence type="ECO:0000256" key="7">
    <source>
        <dbReference type="SAM" id="Coils"/>
    </source>
</evidence>
<dbReference type="GO" id="GO:0009927">
    <property type="term" value="F:histidine phosphotransfer kinase activity"/>
    <property type="evidence" value="ECO:0007669"/>
    <property type="project" value="TreeGrafter"/>
</dbReference>
<dbReference type="HOGENOM" id="CLU_369142_0_0_5"/>
<name>E0TIA4_PARBH</name>
<dbReference type="RefSeq" id="WP_013300662.1">
    <property type="nucleotide sequence ID" value="NC_014414.1"/>
</dbReference>
<dbReference type="InterPro" id="IPR035965">
    <property type="entry name" value="PAS-like_dom_sf"/>
</dbReference>
<feature type="transmembrane region" description="Helical" evidence="8">
    <location>
        <begin position="31"/>
        <end position="51"/>
    </location>
</feature>
<evidence type="ECO:0000259" key="9">
    <source>
        <dbReference type="PROSITE" id="PS50109"/>
    </source>
</evidence>
<dbReference type="SUPFAM" id="SSF55785">
    <property type="entry name" value="PYP-like sensor domain (PAS domain)"/>
    <property type="match status" value="1"/>
</dbReference>
<organism evidence="11 12">
    <name type="scientific">Parvularcula bermudensis (strain ATCC BAA-594 / HTCC2503 / KCTC 12087)</name>
    <dbReference type="NCBI Taxonomy" id="314260"/>
    <lineage>
        <taxon>Bacteria</taxon>
        <taxon>Pseudomonadati</taxon>
        <taxon>Pseudomonadota</taxon>
        <taxon>Alphaproteobacteria</taxon>
        <taxon>Parvularculales</taxon>
        <taxon>Parvularculaceae</taxon>
        <taxon>Parvularcula</taxon>
    </lineage>
</organism>
<evidence type="ECO:0000256" key="3">
    <source>
        <dbReference type="ARBA" id="ARBA00022553"/>
    </source>
</evidence>
<dbReference type="EC" id="2.7.13.3" evidence="2"/>
<evidence type="ECO:0000313" key="12">
    <source>
        <dbReference type="Proteomes" id="UP000001302"/>
    </source>
</evidence>
<feature type="transmembrane region" description="Helical" evidence="8">
    <location>
        <begin position="181"/>
        <end position="203"/>
    </location>
</feature>
<dbReference type="InterPro" id="IPR000014">
    <property type="entry name" value="PAS"/>
</dbReference>
<evidence type="ECO:0000256" key="4">
    <source>
        <dbReference type="ARBA" id="ARBA00022679"/>
    </source>
</evidence>
<dbReference type="Proteomes" id="UP000001302">
    <property type="component" value="Chromosome"/>
</dbReference>
<dbReference type="STRING" id="314260.PB2503_08164"/>
<dbReference type="Pfam" id="PF02518">
    <property type="entry name" value="HATPase_c"/>
    <property type="match status" value="1"/>
</dbReference>
<feature type="domain" description="PAS" evidence="10">
    <location>
        <begin position="335"/>
        <end position="374"/>
    </location>
</feature>
<dbReference type="Gene3D" id="1.10.287.130">
    <property type="match status" value="1"/>
</dbReference>
<dbReference type="InterPro" id="IPR036097">
    <property type="entry name" value="HisK_dim/P_sf"/>
</dbReference>
<keyword evidence="6" id="KW-0902">Two-component regulatory system</keyword>
<keyword evidence="4" id="KW-0808">Transferase</keyword>
<evidence type="ECO:0000259" key="10">
    <source>
        <dbReference type="PROSITE" id="PS50112"/>
    </source>
</evidence>
<dbReference type="SUPFAM" id="SSF47384">
    <property type="entry name" value="Homodimeric domain of signal transducing histidine kinase"/>
    <property type="match status" value="1"/>
</dbReference>
<dbReference type="InterPro" id="IPR003594">
    <property type="entry name" value="HATPase_dom"/>
</dbReference>
<accession>E0TIA4</accession>
<protein>
    <recommendedName>
        <fullName evidence="2">histidine kinase</fullName>
        <ecNumber evidence="2">2.7.13.3</ecNumber>
    </recommendedName>
</protein>
<dbReference type="Pfam" id="PF12860">
    <property type="entry name" value="PAS_7"/>
    <property type="match status" value="1"/>
</dbReference>
<evidence type="ECO:0000256" key="1">
    <source>
        <dbReference type="ARBA" id="ARBA00000085"/>
    </source>
</evidence>
<reference evidence="11 12" key="2">
    <citation type="journal article" date="2011" name="J. Bacteriol.">
        <title>Complete genome sequence of strain HTCC2503T of Parvularcula bermudensis, the type species of the order "Parvularculales" in the class Alphaproteobacteria.</title>
        <authorList>
            <person name="Oh H.M."/>
            <person name="Kang I."/>
            <person name="Vergin K.L."/>
            <person name="Kang D."/>
            <person name="Rhee K.H."/>
            <person name="Giovannoni S.J."/>
            <person name="Cho J.C."/>
        </authorList>
    </citation>
    <scope>NUCLEOTIDE SEQUENCE [LARGE SCALE GENOMIC DNA]</scope>
    <source>
        <strain evidence="12">ATCC BAA-594 / HTCC2503 / KCTC 12087</strain>
    </source>
</reference>
<dbReference type="GO" id="GO:0000155">
    <property type="term" value="F:phosphorelay sensor kinase activity"/>
    <property type="evidence" value="ECO:0007669"/>
    <property type="project" value="InterPro"/>
</dbReference>
<dbReference type="eggNOG" id="COG5002">
    <property type="taxonomic scope" value="Bacteria"/>
</dbReference>
<evidence type="ECO:0000256" key="2">
    <source>
        <dbReference type="ARBA" id="ARBA00012438"/>
    </source>
</evidence>
<keyword evidence="8" id="KW-0812">Transmembrane</keyword>
<dbReference type="PANTHER" id="PTHR43047">
    <property type="entry name" value="TWO-COMPONENT HISTIDINE PROTEIN KINASE"/>
    <property type="match status" value="1"/>
</dbReference>
<keyword evidence="12" id="KW-1185">Reference proteome</keyword>
<dbReference type="SMART" id="SM00388">
    <property type="entry name" value="HisKA"/>
    <property type="match status" value="1"/>
</dbReference>
<dbReference type="EMBL" id="CP002156">
    <property type="protein sequence ID" value="ADM09688.1"/>
    <property type="molecule type" value="Genomic_DNA"/>
</dbReference>
<evidence type="ECO:0000256" key="6">
    <source>
        <dbReference type="ARBA" id="ARBA00023012"/>
    </source>
</evidence>
<keyword evidence="5" id="KW-0418">Kinase</keyword>
<dbReference type="InterPro" id="IPR036890">
    <property type="entry name" value="HATPase_C_sf"/>
</dbReference>
<dbReference type="PROSITE" id="PS50109">
    <property type="entry name" value="HIS_KIN"/>
    <property type="match status" value="1"/>
</dbReference>
<dbReference type="InterPro" id="IPR004358">
    <property type="entry name" value="Sig_transdc_His_kin-like_C"/>
</dbReference>
<keyword evidence="8" id="KW-1133">Transmembrane helix</keyword>
<dbReference type="SMART" id="SM00387">
    <property type="entry name" value="HATPase_c"/>
    <property type="match status" value="1"/>
</dbReference>
<dbReference type="PANTHER" id="PTHR43047:SF72">
    <property type="entry name" value="OSMOSENSING HISTIDINE PROTEIN KINASE SLN1"/>
    <property type="match status" value="1"/>
</dbReference>
<dbReference type="InterPro" id="IPR005467">
    <property type="entry name" value="His_kinase_dom"/>
</dbReference>